<organism evidence="5 6">
    <name type="scientific">Meloidogyne enterolobii</name>
    <name type="common">Root-knot nematode worm</name>
    <name type="synonym">Meloidogyne mayaguensis</name>
    <dbReference type="NCBI Taxonomy" id="390850"/>
    <lineage>
        <taxon>Eukaryota</taxon>
        <taxon>Metazoa</taxon>
        <taxon>Ecdysozoa</taxon>
        <taxon>Nematoda</taxon>
        <taxon>Chromadorea</taxon>
        <taxon>Rhabditida</taxon>
        <taxon>Tylenchina</taxon>
        <taxon>Tylenchomorpha</taxon>
        <taxon>Tylenchoidea</taxon>
        <taxon>Meloidogynidae</taxon>
        <taxon>Meloidogyninae</taxon>
        <taxon>Meloidogyne</taxon>
    </lineage>
</organism>
<dbReference type="AlphaFoldDB" id="A0A6V7UC01"/>
<evidence type="ECO:0000313" key="6">
    <source>
        <dbReference type="Proteomes" id="UP000580250"/>
    </source>
</evidence>
<feature type="chain" id="PRO_5027647217" description="Galectin domain-containing protein" evidence="3">
    <location>
        <begin position="20"/>
        <end position="867"/>
    </location>
</feature>
<reference evidence="5 6" key="1">
    <citation type="submission" date="2020-08" db="EMBL/GenBank/DDBJ databases">
        <authorList>
            <person name="Koutsovoulos G."/>
            <person name="Danchin GJ E."/>
        </authorList>
    </citation>
    <scope>NUCLEOTIDE SEQUENCE [LARGE SCALE GENOMIC DNA]</scope>
</reference>
<dbReference type="GO" id="GO:0030246">
    <property type="term" value="F:carbohydrate binding"/>
    <property type="evidence" value="ECO:0007669"/>
    <property type="project" value="UniProtKB-KW"/>
</dbReference>
<dbReference type="Pfam" id="PF00337">
    <property type="entry name" value="Gal-bind_lectin"/>
    <property type="match status" value="4"/>
</dbReference>
<dbReference type="InterPro" id="IPR044156">
    <property type="entry name" value="Galectin-like"/>
</dbReference>
<sequence length="867" mass="96421">MTLLLLIICSSFMVATIETATCNDPIIYNNLNLPATINLAQLPFGRGFLPDKSIEINGVVLANPDLFVVNLFEDGVMQQTADIPFHCKPLFRYNPTRVVRNNWIRNRGWGREETSGGFPFKAGQPFVLEFVATPRNTIYIYINNQYFATFTRVDLSKISQLYIDGRGTITVNSLTLCPNPVITTTTVKPTTTTEEPTTTTEEPTTTTEEPTTTTEKPTTTTVEPTTTPLPTCPYPIVIPYPKIPATIDLLKLGFESGFAPPKRIIFVGFPTNTSDRFIINLYSDGVPGVTATTLFHFNPRFNEKQVVRNTWSPITGWGREERSEGFPFKIGEPFVLEIIAAPKNMIIVHFNYKPFITFSRDDLSKLSLLGVSLAIELSSVVLCPDKPITTTIEPTTTTEEPTTTTEEPTTTTEEPTTTTEEPATTTEEPTTTTEEPTTTTEEPTTTTEEPTTTTEEPTTTTEEPTTTTEEPTKNPTTTTKKPTTTLLPTTTPTKPPPFCPEQIVLNNLKIPATIDFVKLGFGTGFRRPKRIIIFGTPLAQPTAFNIHIGEPGKLLVNANVLFHMSPRFHENKVIRNTWIVGKGWEKEENYGGFPFKVGEPFVLELTDGSDNLIAVKVNNKSFVSFGRYNLDKVSQMEIENGVQVSSVILCPAHRPTTTTKNPTTTTEGPTTTTEEPTTTTEEPTTTTEEPTTTTRKPSTPTTKKLIPTTPILQYCPKQIVFNNVKIPARINITVLGFGRGFAPPKRIIILGTPTARTRFDINLAEDGVPEKTANILFHCNPRFTENRVVRDTWIRGKGWVRQELTGGFPFTVGQSFVLEFRAAPKNTINVFVNNKPFVNFARYDLSKISQLEIKQAVKITSVILCNY</sequence>
<keyword evidence="1" id="KW-0430">Lectin</keyword>
<feature type="domain" description="Galectin" evidence="4">
    <location>
        <begin position="517"/>
        <end position="650"/>
    </location>
</feature>
<dbReference type="SMART" id="SM00276">
    <property type="entry name" value="GLECT"/>
    <property type="match status" value="4"/>
</dbReference>
<evidence type="ECO:0000256" key="2">
    <source>
        <dbReference type="SAM" id="MobiDB-lite"/>
    </source>
</evidence>
<evidence type="ECO:0000256" key="1">
    <source>
        <dbReference type="ARBA" id="ARBA00022734"/>
    </source>
</evidence>
<proteinExistence type="predicted"/>
<evidence type="ECO:0000256" key="3">
    <source>
        <dbReference type="SAM" id="SignalP"/>
    </source>
</evidence>
<evidence type="ECO:0000313" key="5">
    <source>
        <dbReference type="EMBL" id="CAD2152273.1"/>
    </source>
</evidence>
<feature type="region of interest" description="Disordered" evidence="2">
    <location>
        <begin position="185"/>
        <end position="228"/>
    </location>
</feature>
<dbReference type="InterPro" id="IPR001079">
    <property type="entry name" value="Galectin_CRD"/>
</dbReference>
<dbReference type="PANTHER" id="PTHR11346">
    <property type="entry name" value="GALECTIN"/>
    <property type="match status" value="1"/>
</dbReference>
<gene>
    <name evidence="5" type="ORF">MENT_LOCUS10686</name>
</gene>
<feature type="region of interest" description="Disordered" evidence="2">
    <location>
        <begin position="653"/>
        <end position="704"/>
    </location>
</feature>
<accession>A0A6V7UC01</accession>
<dbReference type="Proteomes" id="UP000580250">
    <property type="component" value="Unassembled WGS sequence"/>
</dbReference>
<feature type="signal peptide" evidence="3">
    <location>
        <begin position="1"/>
        <end position="19"/>
    </location>
</feature>
<feature type="domain" description="Galectin" evidence="4">
    <location>
        <begin position="250"/>
        <end position="383"/>
    </location>
</feature>
<evidence type="ECO:0000259" key="4">
    <source>
        <dbReference type="PROSITE" id="PS51304"/>
    </source>
</evidence>
<dbReference type="OrthoDB" id="5784299at2759"/>
<dbReference type="PANTHER" id="PTHR11346:SF147">
    <property type="entry name" value="GALECTIN"/>
    <property type="match status" value="1"/>
</dbReference>
<comment type="caution">
    <text evidence="5">The sequence shown here is derived from an EMBL/GenBank/DDBJ whole genome shotgun (WGS) entry which is preliminary data.</text>
</comment>
<dbReference type="EMBL" id="CAJEWN010000050">
    <property type="protein sequence ID" value="CAD2152273.1"/>
    <property type="molecule type" value="Genomic_DNA"/>
</dbReference>
<name>A0A6V7UC01_MELEN</name>
<feature type="domain" description="Galectin" evidence="4">
    <location>
        <begin position="40"/>
        <end position="177"/>
    </location>
</feature>
<feature type="compositionally biased region" description="Low complexity" evidence="2">
    <location>
        <begin position="655"/>
        <end position="704"/>
    </location>
</feature>
<dbReference type="PROSITE" id="PS51304">
    <property type="entry name" value="GALECTIN"/>
    <property type="match status" value="4"/>
</dbReference>
<feature type="domain" description="Galectin" evidence="4">
    <location>
        <begin position="733"/>
        <end position="865"/>
    </location>
</feature>
<feature type="region of interest" description="Disordered" evidence="2">
    <location>
        <begin position="387"/>
        <end position="497"/>
    </location>
</feature>
<feature type="compositionally biased region" description="Low complexity" evidence="2">
    <location>
        <begin position="389"/>
        <end position="492"/>
    </location>
</feature>
<keyword evidence="3" id="KW-0732">Signal</keyword>
<dbReference type="CDD" id="cd00070">
    <property type="entry name" value="GLECT"/>
    <property type="match status" value="4"/>
</dbReference>
<dbReference type="SMART" id="SM00908">
    <property type="entry name" value="Gal-bind_lectin"/>
    <property type="match status" value="4"/>
</dbReference>
<dbReference type="Gene3D" id="2.60.120.200">
    <property type="match status" value="4"/>
</dbReference>
<protein>
    <recommendedName>
        <fullName evidence="4">Galectin domain-containing protein</fullName>
    </recommendedName>
</protein>
<dbReference type="InterPro" id="IPR013320">
    <property type="entry name" value="ConA-like_dom_sf"/>
</dbReference>
<dbReference type="SUPFAM" id="SSF49899">
    <property type="entry name" value="Concanavalin A-like lectins/glucanases"/>
    <property type="match status" value="4"/>
</dbReference>